<dbReference type="EMBL" id="VUAA01000031">
    <property type="protein sequence ID" value="KAA1252984.1"/>
    <property type="molecule type" value="Genomic_DNA"/>
</dbReference>
<evidence type="ECO:0000313" key="1">
    <source>
        <dbReference type="EMBL" id="KAA1252984.1"/>
    </source>
</evidence>
<comment type="caution">
    <text evidence="1">The sequence shown here is derived from an EMBL/GenBank/DDBJ whole genome shotgun (WGS) entry which is preliminary data.</text>
</comment>
<proteinExistence type="predicted"/>
<organism evidence="1 2">
    <name type="scientific">Vibrio cholerae</name>
    <dbReference type="NCBI Taxonomy" id="666"/>
    <lineage>
        <taxon>Bacteria</taxon>
        <taxon>Pseudomonadati</taxon>
        <taxon>Pseudomonadota</taxon>
        <taxon>Gammaproteobacteria</taxon>
        <taxon>Vibrionales</taxon>
        <taxon>Vibrionaceae</taxon>
        <taxon>Vibrio</taxon>
    </lineage>
</organism>
<sequence>MLALTQTYPNSRKRLVEINDNQVTLIGTGTTFLHSHFFEVNRISDEISKEGISIEDAILIIEDVKSGYEKHFDGGGFSVATVREAIAEIEFLKSKMD</sequence>
<reference evidence="1 2" key="1">
    <citation type="submission" date="2019-09" db="EMBL/GenBank/DDBJ databases">
        <authorList>
            <person name="Kritzky A."/>
            <person name="Schelkanova E.Y."/>
            <person name="Alkhova Z.V."/>
            <person name="Smirnova N.I."/>
        </authorList>
    </citation>
    <scope>NUCLEOTIDE SEQUENCE [LARGE SCALE GENOMIC DNA]</scope>
    <source>
        <strain evidence="1 2">M1526</strain>
    </source>
</reference>
<accession>A0A5Q6PDM0</accession>
<dbReference type="AlphaFoldDB" id="A0A5Q6PDM0"/>
<gene>
    <name evidence="1" type="ORF">F0M16_19915</name>
</gene>
<protein>
    <submittedName>
        <fullName evidence="1">Uncharacterized protein</fullName>
    </submittedName>
</protein>
<evidence type="ECO:0000313" key="2">
    <source>
        <dbReference type="Proteomes" id="UP000323225"/>
    </source>
</evidence>
<dbReference type="Proteomes" id="UP000323225">
    <property type="component" value="Unassembled WGS sequence"/>
</dbReference>
<name>A0A5Q6PDM0_VIBCL</name>